<organism evidence="1 2">
    <name type="scientific">Paraburkholderia humisilvae</name>
    <dbReference type="NCBI Taxonomy" id="627669"/>
    <lineage>
        <taxon>Bacteria</taxon>
        <taxon>Pseudomonadati</taxon>
        <taxon>Pseudomonadota</taxon>
        <taxon>Betaproteobacteria</taxon>
        <taxon>Burkholderiales</taxon>
        <taxon>Burkholderiaceae</taxon>
        <taxon>Paraburkholderia</taxon>
    </lineage>
</organism>
<dbReference type="AlphaFoldDB" id="A0A6J5F3G9"/>
<proteinExistence type="predicted"/>
<sequence>MQTRLRAWRTILSVKERAQSRAQTELDARRQELAAQVQATAQAHGEQQTQAAQRADAQRELADLLAEPAALAPERYLRHRHHLKTCDERVQAADSALSAAVLKEQDCRSRLGAAQRQLAALDASLAACRKLYQKQLDQLAAREEALADDEAGEVAAARRHRAMAAARAQDDAAQAFEGV</sequence>
<dbReference type="Proteomes" id="UP000494363">
    <property type="component" value="Unassembled WGS sequence"/>
</dbReference>
<dbReference type="InterPro" id="IPR053716">
    <property type="entry name" value="Flag_assembly_chemotaxis_eff"/>
</dbReference>
<dbReference type="RefSeq" id="WP_175232211.1">
    <property type="nucleotide sequence ID" value="NZ_CADIKH010000057.1"/>
</dbReference>
<protein>
    <recommendedName>
        <fullName evidence="3">Type III secretion protein HrpB7</fullName>
    </recommendedName>
</protein>
<evidence type="ECO:0000313" key="2">
    <source>
        <dbReference type="Proteomes" id="UP000494363"/>
    </source>
</evidence>
<dbReference type="Pfam" id="PF09486">
    <property type="entry name" value="HrpB7"/>
    <property type="match status" value="1"/>
</dbReference>
<dbReference type="InterPro" id="IPR013392">
    <property type="entry name" value="T3SS_HrpB7"/>
</dbReference>
<gene>
    <name evidence="1" type="ORF">LMG29542_06828</name>
</gene>
<accession>A0A6J5F3G9</accession>
<evidence type="ECO:0008006" key="3">
    <source>
        <dbReference type="Google" id="ProtNLM"/>
    </source>
</evidence>
<dbReference type="Gene3D" id="1.10.287.1700">
    <property type="match status" value="1"/>
</dbReference>
<dbReference type="EMBL" id="CADIKH010000057">
    <property type="protein sequence ID" value="CAB3772207.1"/>
    <property type="molecule type" value="Genomic_DNA"/>
</dbReference>
<name>A0A6J5F3G9_9BURK</name>
<reference evidence="1 2" key="1">
    <citation type="submission" date="2020-04" db="EMBL/GenBank/DDBJ databases">
        <authorList>
            <person name="De Canck E."/>
        </authorList>
    </citation>
    <scope>NUCLEOTIDE SEQUENCE [LARGE SCALE GENOMIC DNA]</scope>
    <source>
        <strain evidence="1 2">LMG 29542</strain>
    </source>
</reference>
<keyword evidence="2" id="KW-1185">Reference proteome</keyword>
<evidence type="ECO:0000313" key="1">
    <source>
        <dbReference type="EMBL" id="CAB3772207.1"/>
    </source>
</evidence>